<feature type="domain" description="START" evidence="2">
    <location>
        <begin position="71"/>
        <end position="257"/>
    </location>
</feature>
<dbReference type="PANTHER" id="PTHR19308">
    <property type="entry name" value="PHOSPHATIDYLCHOLINE TRANSFER PROTEIN"/>
    <property type="match status" value="1"/>
</dbReference>
<dbReference type="PANTHER" id="PTHR19308:SF40">
    <property type="entry name" value="START DOMAIN-CONTAINING PROTEIN"/>
    <property type="match status" value="1"/>
</dbReference>
<evidence type="ECO:0000313" key="3">
    <source>
        <dbReference type="EMBL" id="CAD9116086.1"/>
    </source>
</evidence>
<dbReference type="InterPro" id="IPR002913">
    <property type="entry name" value="START_lipid-bd_dom"/>
</dbReference>
<dbReference type="GO" id="GO:0008289">
    <property type="term" value="F:lipid binding"/>
    <property type="evidence" value="ECO:0007669"/>
    <property type="project" value="InterPro"/>
</dbReference>
<reference evidence="3" key="1">
    <citation type="submission" date="2021-01" db="EMBL/GenBank/DDBJ databases">
        <authorList>
            <person name="Corre E."/>
            <person name="Pelletier E."/>
            <person name="Niang G."/>
            <person name="Scheremetjew M."/>
            <person name="Finn R."/>
            <person name="Kale V."/>
            <person name="Holt S."/>
            <person name="Cochrane G."/>
            <person name="Meng A."/>
            <person name="Brown T."/>
            <person name="Cohen L."/>
        </authorList>
    </citation>
    <scope>NUCLEOTIDE SEQUENCE</scope>
    <source>
        <strain evidence="3">CCAP 1951/1</strain>
    </source>
</reference>
<protein>
    <recommendedName>
        <fullName evidence="2">START domain-containing protein</fullName>
    </recommendedName>
</protein>
<accession>A0A7S1Q4T1</accession>
<gene>
    <name evidence="3" type="ORF">NDES1114_LOCUS14775</name>
</gene>
<name>A0A7S1Q4T1_NEODS</name>
<evidence type="ECO:0000259" key="2">
    <source>
        <dbReference type="PROSITE" id="PS50848"/>
    </source>
</evidence>
<dbReference type="AlphaFoldDB" id="A0A7S1Q4T1"/>
<feature type="compositionally biased region" description="Acidic residues" evidence="1">
    <location>
        <begin position="307"/>
        <end position="316"/>
    </location>
</feature>
<sequence length="322" mass="35921">MFKSLGKLMGGGKKEPAAQPFEVPPPNPENPPLVPCLAPFPFTGEKKVYNGYTYTAPGDADFLSFRQLVDDTNGWTLRCERDGNMYAWDRPLPGEQMRLIKAFGIFEGVPPERLYDLLQDPEYRIEWDQNRLDGFCFTHLTDRCDIGYYAAKVTKPVANRDFVNMRSWRQLGAGEYIIMSTSVPVAECPPKQGLVRAVVRVSGYLVRPYGDGGCSVTYVSHSEPKGWLPSYFINQLTSKIAPNVIGSMRSAVAKYPDWIAAQGDKYKRVRDVSETPWPAPQPNLTYQWVEERKASGAAASPPVAAVDDADENEQPPEGEATQ</sequence>
<dbReference type="Gene3D" id="3.30.530.20">
    <property type="match status" value="1"/>
</dbReference>
<dbReference type="EMBL" id="HBGF01022386">
    <property type="protein sequence ID" value="CAD9116086.1"/>
    <property type="molecule type" value="Transcribed_RNA"/>
</dbReference>
<evidence type="ECO:0000256" key="1">
    <source>
        <dbReference type="SAM" id="MobiDB-lite"/>
    </source>
</evidence>
<feature type="region of interest" description="Disordered" evidence="1">
    <location>
        <begin position="290"/>
        <end position="322"/>
    </location>
</feature>
<dbReference type="SMART" id="SM00234">
    <property type="entry name" value="START"/>
    <property type="match status" value="1"/>
</dbReference>
<dbReference type="InterPro" id="IPR023393">
    <property type="entry name" value="START-like_dom_sf"/>
</dbReference>
<dbReference type="GO" id="GO:0005737">
    <property type="term" value="C:cytoplasm"/>
    <property type="evidence" value="ECO:0007669"/>
    <property type="project" value="UniProtKB-ARBA"/>
</dbReference>
<feature type="compositionally biased region" description="Low complexity" evidence="1">
    <location>
        <begin position="295"/>
        <end position="306"/>
    </location>
</feature>
<dbReference type="Pfam" id="PF01852">
    <property type="entry name" value="START"/>
    <property type="match status" value="1"/>
</dbReference>
<dbReference type="PROSITE" id="PS50848">
    <property type="entry name" value="START"/>
    <property type="match status" value="1"/>
</dbReference>
<dbReference type="SUPFAM" id="SSF55961">
    <property type="entry name" value="Bet v1-like"/>
    <property type="match status" value="1"/>
</dbReference>
<proteinExistence type="predicted"/>
<dbReference type="InterPro" id="IPR051213">
    <property type="entry name" value="START_lipid_transfer"/>
</dbReference>
<organism evidence="3">
    <name type="scientific">Neobodo designis</name>
    <name type="common">Flagellated protozoan</name>
    <name type="synonym">Bodo designis</name>
    <dbReference type="NCBI Taxonomy" id="312471"/>
    <lineage>
        <taxon>Eukaryota</taxon>
        <taxon>Discoba</taxon>
        <taxon>Euglenozoa</taxon>
        <taxon>Kinetoplastea</taxon>
        <taxon>Metakinetoplastina</taxon>
        <taxon>Neobodonida</taxon>
        <taxon>Neobodo</taxon>
    </lineage>
</organism>
<feature type="region of interest" description="Disordered" evidence="1">
    <location>
        <begin position="1"/>
        <end position="30"/>
    </location>
</feature>